<evidence type="ECO:0008006" key="3">
    <source>
        <dbReference type="Google" id="ProtNLM"/>
    </source>
</evidence>
<dbReference type="EMBL" id="CP141614">
    <property type="protein sequence ID" value="WRP13818.1"/>
    <property type="molecule type" value="Genomic_DNA"/>
</dbReference>
<keyword evidence="2" id="KW-1185">Reference proteome</keyword>
<evidence type="ECO:0000313" key="1">
    <source>
        <dbReference type="EMBL" id="WRP13818.1"/>
    </source>
</evidence>
<dbReference type="Gene3D" id="2.60.120.380">
    <property type="match status" value="1"/>
</dbReference>
<evidence type="ECO:0000313" key="2">
    <source>
        <dbReference type="Proteomes" id="UP001333102"/>
    </source>
</evidence>
<dbReference type="Proteomes" id="UP001333102">
    <property type="component" value="Chromosome"/>
</dbReference>
<gene>
    <name evidence="1" type="ORF">VLY81_10275</name>
</gene>
<organism evidence="1 2">
    <name type="scientific">Geochorda subterranea</name>
    <dbReference type="NCBI Taxonomy" id="3109564"/>
    <lineage>
        <taxon>Bacteria</taxon>
        <taxon>Bacillati</taxon>
        <taxon>Bacillota</taxon>
        <taxon>Limnochordia</taxon>
        <taxon>Limnochordales</taxon>
        <taxon>Geochordaceae</taxon>
        <taxon>Geochorda</taxon>
    </lineage>
</organism>
<dbReference type="RefSeq" id="WP_324668074.1">
    <property type="nucleotide sequence ID" value="NZ_CP141614.1"/>
</dbReference>
<name>A0ABZ1BMM1_9FIRM</name>
<reference evidence="2" key="1">
    <citation type="submission" date="2023-12" db="EMBL/GenBank/DDBJ databases">
        <title>Novel isolates from deep terrestrial aquifers shed light on the physiology and ecology of the class Limnochordia.</title>
        <authorList>
            <person name="Karnachuk O.V."/>
            <person name="Lukina A.P."/>
            <person name="Avakyan M.R."/>
            <person name="Kadnikov V."/>
            <person name="Begmatov S."/>
            <person name="Beletsky A.V."/>
            <person name="Mardanov A.V."/>
            <person name="Ravin N.V."/>
        </authorList>
    </citation>
    <scope>NUCLEOTIDE SEQUENCE [LARGE SCALE GENOMIC DNA]</scope>
    <source>
        <strain evidence="2">LN</strain>
    </source>
</reference>
<accession>A0ABZ1BMM1</accession>
<protein>
    <recommendedName>
        <fullName evidence="3">Peptidase C-terminal archaeal/bacterial domain-containing protein</fullName>
    </recommendedName>
</protein>
<proteinExistence type="predicted"/>
<sequence length="248" mass="26995">MGWVEEERAWVGRGVGRTVTVVLRAEFDAYLLLVGPEGDVVAEDDDSGGGRDARIIYTFPSSGQYLLVVNSYSAGETGRYLLQAQVTGLGPGGVVVEDALKSLPLSDSPYWLMRPGGWYEGESLDGTVLELYTERDDDPYPCLSVAVEELARYGVSDVGALFARMAIADEASRWEVVTAGWTTINGVAVHRSVTVAPTVMGRIQTLRLMVPWEGRALVASFQDRAASFRDRLPLFEALAGTLVDVRED</sequence>